<protein>
    <submittedName>
        <fullName evidence="14">Protease HtpX</fullName>
        <ecNumber evidence="14">3.4.24.-</ecNumber>
    </submittedName>
</protein>
<organism evidence="14 15">
    <name type="scientific">Bremerella alba</name>
    <dbReference type="NCBI Taxonomy" id="980252"/>
    <lineage>
        <taxon>Bacteria</taxon>
        <taxon>Pseudomonadati</taxon>
        <taxon>Planctomycetota</taxon>
        <taxon>Planctomycetia</taxon>
        <taxon>Pirellulales</taxon>
        <taxon>Pirellulaceae</taxon>
        <taxon>Bremerella</taxon>
    </lineage>
</organism>
<dbReference type="GO" id="GO:0006508">
    <property type="term" value="P:proteolysis"/>
    <property type="evidence" value="ECO:0007669"/>
    <property type="project" value="UniProtKB-KW"/>
</dbReference>
<keyword evidence="6" id="KW-0479">Metal-binding</keyword>
<accession>A0A7V8V126</accession>
<comment type="caution">
    <text evidence="14">The sequence shown here is derived from an EMBL/GenBank/DDBJ whole genome shotgun (WGS) entry which is preliminary data.</text>
</comment>
<comment type="subcellular location">
    <subcellularLocation>
        <location evidence="2">Cell membrane</location>
        <topology evidence="2">Multi-pass membrane protein</topology>
    </subcellularLocation>
</comment>
<feature type="transmembrane region" description="Helical" evidence="12">
    <location>
        <begin position="183"/>
        <end position="203"/>
    </location>
</feature>
<dbReference type="AlphaFoldDB" id="A0A7V8V126"/>
<name>A0A7V8V126_9BACT</name>
<evidence type="ECO:0000256" key="11">
    <source>
        <dbReference type="ARBA" id="ARBA00023136"/>
    </source>
</evidence>
<reference evidence="14 15" key="1">
    <citation type="submission" date="2020-05" db="EMBL/GenBank/DDBJ databases">
        <title>Bremerella alba sp. nov., a novel planctomycete isolated from the surface of the macroalga Fucus spiralis.</title>
        <authorList>
            <person name="Godinho O."/>
            <person name="Botelho R."/>
            <person name="Albuquerque L."/>
            <person name="Wiegand S."/>
            <person name="Da Costa M.S."/>
            <person name="Lobo-Da-Cunha A."/>
            <person name="Jogler C."/>
            <person name="Lage O.M."/>
        </authorList>
    </citation>
    <scope>NUCLEOTIDE SEQUENCE [LARGE SCALE GENOMIC DNA]</scope>
    <source>
        <strain evidence="14 15">FF15</strain>
    </source>
</reference>
<dbReference type="PANTHER" id="PTHR43221">
    <property type="entry name" value="PROTEASE HTPX"/>
    <property type="match status" value="1"/>
</dbReference>
<dbReference type="GO" id="GO:0046872">
    <property type="term" value="F:metal ion binding"/>
    <property type="evidence" value="ECO:0007669"/>
    <property type="project" value="UniProtKB-KW"/>
</dbReference>
<dbReference type="EC" id="3.4.24.-" evidence="14"/>
<dbReference type="InterPro" id="IPR050083">
    <property type="entry name" value="HtpX_protease"/>
</dbReference>
<evidence type="ECO:0000256" key="8">
    <source>
        <dbReference type="ARBA" id="ARBA00022833"/>
    </source>
</evidence>
<keyword evidence="11 12" id="KW-0472">Membrane</keyword>
<dbReference type="PANTHER" id="PTHR43221:SF1">
    <property type="entry name" value="PROTEASE HTPX"/>
    <property type="match status" value="1"/>
</dbReference>
<keyword evidence="8" id="KW-0862">Zinc</keyword>
<feature type="transmembrane region" description="Helical" evidence="12">
    <location>
        <begin position="14"/>
        <end position="35"/>
    </location>
</feature>
<proteinExistence type="predicted"/>
<dbReference type="CDD" id="cd07328">
    <property type="entry name" value="M48_Ste24p_like"/>
    <property type="match status" value="1"/>
</dbReference>
<evidence type="ECO:0000256" key="5">
    <source>
        <dbReference type="ARBA" id="ARBA00022692"/>
    </source>
</evidence>
<feature type="transmembrane region" description="Helical" evidence="12">
    <location>
        <begin position="157"/>
        <end position="176"/>
    </location>
</feature>
<dbReference type="InterPro" id="IPR001915">
    <property type="entry name" value="Peptidase_M48"/>
</dbReference>
<dbReference type="RefSeq" id="WP_207394518.1">
    <property type="nucleotide sequence ID" value="NZ_JABRWO010000001.1"/>
</dbReference>
<keyword evidence="4 14" id="KW-0645">Protease</keyword>
<evidence type="ECO:0000313" key="15">
    <source>
        <dbReference type="Proteomes" id="UP000551616"/>
    </source>
</evidence>
<evidence type="ECO:0000256" key="9">
    <source>
        <dbReference type="ARBA" id="ARBA00022989"/>
    </source>
</evidence>
<dbReference type="GO" id="GO:0004222">
    <property type="term" value="F:metalloendopeptidase activity"/>
    <property type="evidence" value="ECO:0007669"/>
    <property type="project" value="InterPro"/>
</dbReference>
<dbReference type="Proteomes" id="UP000551616">
    <property type="component" value="Unassembled WGS sequence"/>
</dbReference>
<gene>
    <name evidence="14" type="primary">htpX_2</name>
    <name evidence="14" type="ORF">HOV93_01380</name>
</gene>
<evidence type="ECO:0000256" key="4">
    <source>
        <dbReference type="ARBA" id="ARBA00022670"/>
    </source>
</evidence>
<evidence type="ECO:0000313" key="14">
    <source>
        <dbReference type="EMBL" id="MBA2112992.1"/>
    </source>
</evidence>
<evidence type="ECO:0000256" key="6">
    <source>
        <dbReference type="ARBA" id="ARBA00022723"/>
    </source>
</evidence>
<comment type="cofactor">
    <cofactor evidence="1">
        <name>Zn(2+)</name>
        <dbReference type="ChEBI" id="CHEBI:29105"/>
    </cofactor>
</comment>
<keyword evidence="10" id="KW-0482">Metalloprotease</keyword>
<evidence type="ECO:0000256" key="10">
    <source>
        <dbReference type="ARBA" id="ARBA00023049"/>
    </source>
</evidence>
<keyword evidence="3" id="KW-1003">Cell membrane</keyword>
<evidence type="ECO:0000256" key="3">
    <source>
        <dbReference type="ARBA" id="ARBA00022475"/>
    </source>
</evidence>
<keyword evidence="15" id="KW-1185">Reference proteome</keyword>
<sequence>MQQDVSSLGFVKTYVYPALALFLIPVACLIFYGYVQSTSDQEFLDLAIADIKGDAQLTPDEKAQSIEGAKSMPLSWLLVSNDPDVVAWRDGLPADYLYQQLSIIWAIRISWFCILAGIGAFMLTGFTVILSLRSQSMQYYSLLIGWHTLRTFCTLEVIAQALLVFSLSFWIPAFFFNIYILKLLFIIGIFGLCAVGAVIAAIFKKVDEDFIIEGESITREMAPALWEDLERLSQSMNTAPPDQVIAGIDDNFFVTQTPVQVKGHEDEEPRTITGRTLFVSLSLLKKLPHQEADAVLLHELAHFSGNDTLYTQKIAPLLARYGHFLQGLYEGGISLPVFYFAVMFRALYELSLGKLSRQREFRADRLASEKTSPESMAHALLRITAYSHYRNELEQEFFDAEQVHDEVNLAHRIDGGFQSFATTFVDNRDVGGLATAHPFDSHPPLEQRLEALGFRSSPDVMRNALIDDSHGPWFDKVDGAESLERAQWDHYEERFRQFHEEVLAYRYIPSNETEQELVVKFFPPVERTAAKDRAVQVDFEKIVYEDWDQPLYYREIEGITLETEWGTRLEIVVKRDGKNKTFKLPVSKKQNEQQELIGTIEQYYGRAATAIAYQESLRQADNPLPDEPLSNETFSIE</sequence>
<dbReference type="Gene3D" id="3.30.2010.10">
    <property type="entry name" value="Metalloproteases ('zincins'), catalytic domain"/>
    <property type="match status" value="1"/>
</dbReference>
<feature type="domain" description="Peptidase M48" evidence="13">
    <location>
        <begin position="274"/>
        <end position="452"/>
    </location>
</feature>
<evidence type="ECO:0000256" key="2">
    <source>
        <dbReference type="ARBA" id="ARBA00004651"/>
    </source>
</evidence>
<dbReference type="Pfam" id="PF01435">
    <property type="entry name" value="Peptidase_M48"/>
    <property type="match status" value="1"/>
</dbReference>
<dbReference type="EMBL" id="JABRWO010000001">
    <property type="protein sequence ID" value="MBA2112992.1"/>
    <property type="molecule type" value="Genomic_DNA"/>
</dbReference>
<evidence type="ECO:0000256" key="1">
    <source>
        <dbReference type="ARBA" id="ARBA00001947"/>
    </source>
</evidence>
<feature type="transmembrane region" description="Helical" evidence="12">
    <location>
        <begin position="109"/>
        <end position="132"/>
    </location>
</feature>
<dbReference type="GO" id="GO:0005886">
    <property type="term" value="C:plasma membrane"/>
    <property type="evidence" value="ECO:0007669"/>
    <property type="project" value="UniProtKB-SubCell"/>
</dbReference>
<keyword evidence="9 12" id="KW-1133">Transmembrane helix</keyword>
<keyword evidence="7 14" id="KW-0378">Hydrolase</keyword>
<evidence type="ECO:0000259" key="13">
    <source>
        <dbReference type="Pfam" id="PF01435"/>
    </source>
</evidence>
<evidence type="ECO:0000256" key="12">
    <source>
        <dbReference type="SAM" id="Phobius"/>
    </source>
</evidence>
<evidence type="ECO:0000256" key="7">
    <source>
        <dbReference type="ARBA" id="ARBA00022801"/>
    </source>
</evidence>
<keyword evidence="5 12" id="KW-0812">Transmembrane</keyword>